<evidence type="ECO:0000256" key="1">
    <source>
        <dbReference type="ARBA" id="ARBA00004651"/>
    </source>
</evidence>
<evidence type="ECO:0000256" key="2">
    <source>
        <dbReference type="ARBA" id="ARBA00009765"/>
    </source>
</evidence>
<evidence type="ECO:0000256" key="9">
    <source>
        <dbReference type="SAM" id="Phobius"/>
    </source>
</evidence>
<dbReference type="Proteomes" id="UP001218071">
    <property type="component" value="Chromosome"/>
</dbReference>
<dbReference type="SUPFAM" id="SSF144083">
    <property type="entry name" value="Magnesium transport protein CorA, transmembrane region"/>
    <property type="match status" value="1"/>
</dbReference>
<protein>
    <submittedName>
        <fullName evidence="10">Magnesium transport protein CorA</fullName>
    </submittedName>
</protein>
<sequence length="357" mass="41039">MPPRIPMPGQRPKRVEPPRRPTIPVPLERQIDFCRVFVDGKRQPGNVRMAHALEVVERYENAFVWLSLKEPTNEQMEKIAEIFDVEDLVVDDVVDAHQRPKIERNDEQLFMVVRSVSYRDDEEVADAREIISTGEVQMIVGERFAITIRHNAHLPDLTAKLEEEEDLAVLGPTAVAWAVSDYLVDNYLKVTDFLEDDVDELENEVFTPRHTINIDKIYSYKREVLEMRHAIDPLAPALRNGLTNNKDLLRKALRSYFRDVQDNATIVSDRLSGFDERLTSLLDASVAKVTMQQNADMRTISAVVGMAAVPTLIAGIYGMNFEEMPELKWSFGYPLALVVMLAAMALMFWWFRKNHWL</sequence>
<dbReference type="PANTHER" id="PTHR46494">
    <property type="entry name" value="CORA FAMILY METAL ION TRANSPORTER (EUROFUNG)"/>
    <property type="match status" value="1"/>
</dbReference>
<dbReference type="Gene3D" id="1.20.58.340">
    <property type="entry name" value="Magnesium transport protein CorA, transmembrane region"/>
    <property type="match status" value="2"/>
</dbReference>
<keyword evidence="6 9" id="KW-1133">Transmembrane helix</keyword>
<feature type="transmembrane region" description="Helical" evidence="9">
    <location>
        <begin position="300"/>
        <end position="319"/>
    </location>
</feature>
<dbReference type="Pfam" id="PF01544">
    <property type="entry name" value="CorA"/>
    <property type="match status" value="1"/>
</dbReference>
<keyword evidence="4" id="KW-1003">Cell membrane</keyword>
<dbReference type="SUPFAM" id="SSF143865">
    <property type="entry name" value="CorA soluble domain-like"/>
    <property type="match status" value="1"/>
</dbReference>
<comment type="similarity">
    <text evidence="2">Belongs to the CorA metal ion transporter (MIT) (TC 1.A.35) family.</text>
</comment>
<name>A0ABY7UJH8_9CORY</name>
<keyword evidence="7 9" id="KW-0472">Membrane</keyword>
<feature type="transmembrane region" description="Helical" evidence="9">
    <location>
        <begin position="331"/>
        <end position="351"/>
    </location>
</feature>
<evidence type="ECO:0000256" key="6">
    <source>
        <dbReference type="ARBA" id="ARBA00022989"/>
    </source>
</evidence>
<keyword evidence="3" id="KW-0813">Transport</keyword>
<keyword evidence="11" id="KW-1185">Reference proteome</keyword>
<comment type="subcellular location">
    <subcellularLocation>
        <location evidence="1">Cell membrane</location>
        <topology evidence="1">Multi-pass membrane protein</topology>
    </subcellularLocation>
</comment>
<evidence type="ECO:0000256" key="7">
    <source>
        <dbReference type="ARBA" id="ARBA00023136"/>
    </source>
</evidence>
<dbReference type="InterPro" id="IPR045863">
    <property type="entry name" value="CorA_TM1_TM2"/>
</dbReference>
<feature type="region of interest" description="Disordered" evidence="8">
    <location>
        <begin position="1"/>
        <end position="22"/>
    </location>
</feature>
<evidence type="ECO:0000256" key="8">
    <source>
        <dbReference type="SAM" id="MobiDB-lite"/>
    </source>
</evidence>
<accession>A0ABY7UJH8</accession>
<evidence type="ECO:0000313" key="11">
    <source>
        <dbReference type="Proteomes" id="UP001218071"/>
    </source>
</evidence>
<dbReference type="PANTHER" id="PTHR46494:SF1">
    <property type="entry name" value="CORA FAMILY METAL ION TRANSPORTER (EUROFUNG)"/>
    <property type="match status" value="1"/>
</dbReference>
<dbReference type="CDD" id="cd12830">
    <property type="entry name" value="MtCorA-like"/>
    <property type="match status" value="1"/>
</dbReference>
<dbReference type="InterPro" id="IPR002523">
    <property type="entry name" value="MgTranspt_CorA/ZnTranspt_ZntB"/>
</dbReference>
<gene>
    <name evidence="10" type="primary">corA</name>
    <name evidence="10" type="ORF">CJEDD_06430</name>
</gene>
<evidence type="ECO:0000256" key="5">
    <source>
        <dbReference type="ARBA" id="ARBA00022692"/>
    </source>
</evidence>
<dbReference type="Gene3D" id="3.30.460.20">
    <property type="entry name" value="CorA soluble domain-like"/>
    <property type="match status" value="1"/>
</dbReference>
<reference evidence="10 11" key="1">
    <citation type="submission" date="2020-10" db="EMBL/GenBank/DDBJ databases">
        <title>Complete genome sequence of Corynebacterium jeddahense DSM 45997, type strain of Corynebacterium jeddahense.</title>
        <authorList>
            <person name="Busche T."/>
            <person name="Kalinowski J."/>
            <person name="Ruckert C."/>
        </authorList>
    </citation>
    <scope>NUCLEOTIDE SEQUENCE [LARGE SCALE GENOMIC DNA]</scope>
    <source>
        <strain evidence="10 11">DSM 45997</strain>
    </source>
</reference>
<evidence type="ECO:0000313" key="10">
    <source>
        <dbReference type="EMBL" id="WCZ38888.1"/>
    </source>
</evidence>
<proteinExistence type="inferred from homology"/>
<organism evidence="10 11">
    <name type="scientific">Corynebacterium jeddahense</name>
    <dbReference type="NCBI Taxonomy" id="1414719"/>
    <lineage>
        <taxon>Bacteria</taxon>
        <taxon>Bacillati</taxon>
        <taxon>Actinomycetota</taxon>
        <taxon>Actinomycetes</taxon>
        <taxon>Mycobacteriales</taxon>
        <taxon>Corynebacteriaceae</taxon>
        <taxon>Corynebacterium</taxon>
    </lineage>
</organism>
<evidence type="ECO:0000256" key="3">
    <source>
        <dbReference type="ARBA" id="ARBA00022448"/>
    </source>
</evidence>
<evidence type="ECO:0000256" key="4">
    <source>
        <dbReference type="ARBA" id="ARBA00022475"/>
    </source>
</evidence>
<dbReference type="RefSeq" id="WP_042405828.1">
    <property type="nucleotide sequence ID" value="NZ_CBYN010000021.1"/>
</dbReference>
<dbReference type="InterPro" id="IPR045861">
    <property type="entry name" value="CorA_cytoplasmic_dom"/>
</dbReference>
<keyword evidence="5 9" id="KW-0812">Transmembrane</keyword>
<dbReference type="EMBL" id="CP063194">
    <property type="protein sequence ID" value="WCZ38888.1"/>
    <property type="molecule type" value="Genomic_DNA"/>
</dbReference>